<keyword evidence="4 5" id="KW-0472">Membrane</keyword>
<feature type="domain" description="ABC transmembrane type-1" evidence="6">
    <location>
        <begin position="66"/>
        <end position="231"/>
    </location>
</feature>
<comment type="subcellular location">
    <subcellularLocation>
        <location evidence="1">Cell membrane</location>
        <topology evidence="1">Multi-pass membrane protein</topology>
    </subcellularLocation>
</comment>
<sequence>DSFLEGMFKIMRFDLEAYFAVVMVKKLNQMDIEFFENSNFLDLKQKALDTYSWRTTDMLNIAFWSFYNLMQIGVQSIIVIQINPVWLILLFLFQIPAIIILLKIGQSAWNIWDADSTTRRKYTYFSNLFENLSYIKEFMLYGVGDYFINKIRQLIGEFHFNQKKIERKRVVYGFGGILLSNFPGLYITVSLLIMLINRQITPGLLTFYLSNLAAFSLALSNLVKNINYGYEANLYIKEIRRFLEMKNKIDNVPVLDPSLSTSLEVGMTNNYEIEFRNISFGYPNSKRKVFSSFSLNIKSNQKIALVGENGSGKTTLIKLLCRFYDVQKGKIFINGVDI</sequence>
<dbReference type="SUPFAM" id="SSF52540">
    <property type="entry name" value="P-loop containing nucleoside triphosphate hydrolases"/>
    <property type="match status" value="1"/>
</dbReference>
<comment type="caution">
    <text evidence="7">The sequence shown here is derived from an EMBL/GenBank/DDBJ whole genome shotgun (WGS) entry which is preliminary data.</text>
</comment>
<dbReference type="GO" id="GO:0005886">
    <property type="term" value="C:plasma membrane"/>
    <property type="evidence" value="ECO:0007669"/>
    <property type="project" value="UniProtKB-SubCell"/>
</dbReference>
<dbReference type="InterPro" id="IPR011527">
    <property type="entry name" value="ABC1_TM_dom"/>
</dbReference>
<name>A0A2M8DBY4_9BACT</name>
<protein>
    <recommendedName>
        <fullName evidence="6">ABC transmembrane type-1 domain-containing protein</fullName>
    </recommendedName>
</protein>
<dbReference type="GO" id="GO:0140359">
    <property type="term" value="F:ABC-type transporter activity"/>
    <property type="evidence" value="ECO:0007669"/>
    <property type="project" value="InterPro"/>
</dbReference>
<keyword evidence="3 5" id="KW-1133">Transmembrane helix</keyword>
<evidence type="ECO:0000256" key="1">
    <source>
        <dbReference type="ARBA" id="ARBA00004651"/>
    </source>
</evidence>
<dbReference type="Pfam" id="PF00005">
    <property type="entry name" value="ABC_tran"/>
    <property type="match status" value="1"/>
</dbReference>
<dbReference type="Gene3D" id="3.40.50.300">
    <property type="entry name" value="P-loop containing nucleotide triphosphate hydrolases"/>
    <property type="match status" value="1"/>
</dbReference>
<dbReference type="Proteomes" id="UP000229706">
    <property type="component" value="Unassembled WGS sequence"/>
</dbReference>
<evidence type="ECO:0000313" key="7">
    <source>
        <dbReference type="EMBL" id="PJB87925.1"/>
    </source>
</evidence>
<evidence type="ECO:0000256" key="4">
    <source>
        <dbReference type="ARBA" id="ARBA00023136"/>
    </source>
</evidence>
<evidence type="ECO:0000256" key="3">
    <source>
        <dbReference type="ARBA" id="ARBA00022989"/>
    </source>
</evidence>
<keyword evidence="2 5" id="KW-0812">Transmembrane</keyword>
<proteinExistence type="predicted"/>
<dbReference type="PANTHER" id="PTHR24221:SF654">
    <property type="entry name" value="ATP-BINDING CASSETTE SUB-FAMILY B MEMBER 6"/>
    <property type="match status" value="1"/>
</dbReference>
<accession>A0A2M8DBY4</accession>
<dbReference type="PROSITE" id="PS50929">
    <property type="entry name" value="ABC_TM1F"/>
    <property type="match status" value="1"/>
</dbReference>
<dbReference type="GO" id="GO:0005524">
    <property type="term" value="F:ATP binding"/>
    <property type="evidence" value="ECO:0007669"/>
    <property type="project" value="InterPro"/>
</dbReference>
<reference evidence="8" key="1">
    <citation type="submission" date="2017-09" db="EMBL/GenBank/DDBJ databases">
        <title>Depth-based differentiation of microbial function through sediment-hosted aquifers and enrichment of novel symbionts in the deep terrestrial subsurface.</title>
        <authorList>
            <person name="Probst A.J."/>
            <person name="Ladd B."/>
            <person name="Jarett J.K."/>
            <person name="Geller-Mcgrath D.E."/>
            <person name="Sieber C.M.K."/>
            <person name="Emerson J.B."/>
            <person name="Anantharaman K."/>
            <person name="Thomas B.C."/>
            <person name="Malmstrom R."/>
            <person name="Stieglmeier M."/>
            <person name="Klingl A."/>
            <person name="Woyke T."/>
            <person name="Ryan C.M."/>
            <person name="Banfield J.F."/>
        </authorList>
    </citation>
    <scope>NUCLEOTIDE SEQUENCE [LARGE SCALE GENOMIC DNA]</scope>
</reference>
<dbReference type="SUPFAM" id="SSF90123">
    <property type="entry name" value="ABC transporter transmembrane region"/>
    <property type="match status" value="1"/>
</dbReference>
<gene>
    <name evidence="7" type="ORF">CO083_04450</name>
</gene>
<dbReference type="InterPro" id="IPR039421">
    <property type="entry name" value="Type_1_exporter"/>
</dbReference>
<dbReference type="InterPro" id="IPR036640">
    <property type="entry name" value="ABC1_TM_sf"/>
</dbReference>
<dbReference type="AlphaFoldDB" id="A0A2M8DBY4"/>
<dbReference type="GO" id="GO:0016887">
    <property type="term" value="F:ATP hydrolysis activity"/>
    <property type="evidence" value="ECO:0007669"/>
    <property type="project" value="InterPro"/>
</dbReference>
<dbReference type="Gene3D" id="1.20.1560.10">
    <property type="entry name" value="ABC transporter type 1, transmembrane domain"/>
    <property type="match status" value="1"/>
</dbReference>
<evidence type="ECO:0000256" key="2">
    <source>
        <dbReference type="ARBA" id="ARBA00022692"/>
    </source>
</evidence>
<evidence type="ECO:0000259" key="6">
    <source>
        <dbReference type="PROSITE" id="PS50929"/>
    </source>
</evidence>
<feature type="transmembrane region" description="Helical" evidence="5">
    <location>
        <begin position="170"/>
        <end position="196"/>
    </location>
</feature>
<dbReference type="PANTHER" id="PTHR24221">
    <property type="entry name" value="ATP-BINDING CASSETTE SUB-FAMILY B"/>
    <property type="match status" value="1"/>
</dbReference>
<organism evidence="7 8">
    <name type="scientific">Candidatus Roizmanbacteria bacterium CG_4_9_14_0_8_um_filter_34_12</name>
    <dbReference type="NCBI Taxonomy" id="1974840"/>
    <lineage>
        <taxon>Bacteria</taxon>
        <taxon>Candidatus Roizmaniibacteriota</taxon>
    </lineage>
</organism>
<feature type="transmembrane region" description="Helical" evidence="5">
    <location>
        <begin position="61"/>
        <end position="79"/>
    </location>
</feature>
<evidence type="ECO:0000313" key="8">
    <source>
        <dbReference type="Proteomes" id="UP000229706"/>
    </source>
</evidence>
<feature type="non-terminal residue" evidence="7">
    <location>
        <position position="338"/>
    </location>
</feature>
<dbReference type="InterPro" id="IPR003439">
    <property type="entry name" value="ABC_transporter-like_ATP-bd"/>
</dbReference>
<evidence type="ECO:0000256" key="5">
    <source>
        <dbReference type="SAM" id="Phobius"/>
    </source>
</evidence>
<feature type="transmembrane region" description="Helical" evidence="5">
    <location>
        <begin position="202"/>
        <end position="223"/>
    </location>
</feature>
<dbReference type="EMBL" id="PFTH01000168">
    <property type="protein sequence ID" value="PJB87925.1"/>
    <property type="molecule type" value="Genomic_DNA"/>
</dbReference>
<dbReference type="InterPro" id="IPR027417">
    <property type="entry name" value="P-loop_NTPase"/>
</dbReference>
<feature type="transmembrane region" description="Helical" evidence="5">
    <location>
        <begin position="85"/>
        <end position="102"/>
    </location>
</feature>
<feature type="non-terminal residue" evidence="7">
    <location>
        <position position="1"/>
    </location>
</feature>